<sequence length="34" mass="3810">MYYATGVPVVFLRTALNQVRLPNQIRSNCATSLL</sequence>
<reference evidence="1" key="1">
    <citation type="submission" date="2014-11" db="EMBL/GenBank/DDBJ databases">
        <authorList>
            <person name="Amaro Gonzalez C."/>
        </authorList>
    </citation>
    <scope>NUCLEOTIDE SEQUENCE</scope>
</reference>
<dbReference type="AlphaFoldDB" id="A0A0E9XM74"/>
<evidence type="ECO:0000313" key="1">
    <source>
        <dbReference type="EMBL" id="JAI02799.1"/>
    </source>
</evidence>
<dbReference type="EMBL" id="GBXM01005779">
    <property type="protein sequence ID" value="JAI02799.1"/>
    <property type="molecule type" value="Transcribed_RNA"/>
</dbReference>
<protein>
    <submittedName>
        <fullName evidence="1">Uncharacterized protein</fullName>
    </submittedName>
</protein>
<reference evidence="1" key="2">
    <citation type="journal article" date="2015" name="Fish Shellfish Immunol.">
        <title>Early steps in the European eel (Anguilla anguilla)-Vibrio vulnificus interaction in the gills: Role of the RtxA13 toxin.</title>
        <authorList>
            <person name="Callol A."/>
            <person name="Pajuelo D."/>
            <person name="Ebbesson L."/>
            <person name="Teles M."/>
            <person name="MacKenzie S."/>
            <person name="Amaro C."/>
        </authorList>
    </citation>
    <scope>NUCLEOTIDE SEQUENCE</scope>
</reference>
<organism evidence="1">
    <name type="scientific">Anguilla anguilla</name>
    <name type="common">European freshwater eel</name>
    <name type="synonym">Muraena anguilla</name>
    <dbReference type="NCBI Taxonomy" id="7936"/>
    <lineage>
        <taxon>Eukaryota</taxon>
        <taxon>Metazoa</taxon>
        <taxon>Chordata</taxon>
        <taxon>Craniata</taxon>
        <taxon>Vertebrata</taxon>
        <taxon>Euteleostomi</taxon>
        <taxon>Actinopterygii</taxon>
        <taxon>Neopterygii</taxon>
        <taxon>Teleostei</taxon>
        <taxon>Anguilliformes</taxon>
        <taxon>Anguillidae</taxon>
        <taxon>Anguilla</taxon>
    </lineage>
</organism>
<accession>A0A0E9XM74</accession>
<name>A0A0E9XM74_ANGAN</name>
<proteinExistence type="predicted"/>